<dbReference type="Proteomes" id="UP001469553">
    <property type="component" value="Unassembled WGS sequence"/>
</dbReference>
<keyword evidence="1" id="KW-0472">Membrane</keyword>
<reference evidence="2 3" key="1">
    <citation type="submission" date="2021-06" db="EMBL/GenBank/DDBJ databases">
        <authorList>
            <person name="Palmer J.M."/>
        </authorList>
    </citation>
    <scope>NUCLEOTIDE SEQUENCE [LARGE SCALE GENOMIC DNA]</scope>
    <source>
        <strain evidence="2 3">AS_MEX2019</strain>
        <tissue evidence="2">Muscle</tissue>
    </source>
</reference>
<accession>A0ABV1ABB4</accession>
<comment type="caution">
    <text evidence="2">The sequence shown here is derived from an EMBL/GenBank/DDBJ whole genome shotgun (WGS) entry which is preliminary data.</text>
</comment>
<keyword evidence="1" id="KW-0812">Transmembrane</keyword>
<evidence type="ECO:0000313" key="3">
    <source>
        <dbReference type="Proteomes" id="UP001469553"/>
    </source>
</evidence>
<feature type="transmembrane region" description="Helical" evidence="1">
    <location>
        <begin position="27"/>
        <end position="48"/>
    </location>
</feature>
<proteinExistence type="predicted"/>
<dbReference type="EMBL" id="JAHRIP010086656">
    <property type="protein sequence ID" value="MEQ2315454.1"/>
    <property type="molecule type" value="Genomic_DNA"/>
</dbReference>
<sequence length="106" mass="10797">MPDSSLHRVSGNASDLQTPRFMGSSGLAASILIACFFAAGLHVFVAGLHAFADDRPGLCVAGPGTRLNSVLAGDDLLVARLNSVPAGDDLLVARLNSVPAGDDLLV</sequence>
<evidence type="ECO:0000256" key="1">
    <source>
        <dbReference type="SAM" id="Phobius"/>
    </source>
</evidence>
<evidence type="ECO:0000313" key="2">
    <source>
        <dbReference type="EMBL" id="MEQ2315454.1"/>
    </source>
</evidence>
<feature type="non-terminal residue" evidence="2">
    <location>
        <position position="106"/>
    </location>
</feature>
<gene>
    <name evidence="2" type="ORF">AMECASPLE_022539</name>
</gene>
<keyword evidence="1" id="KW-1133">Transmembrane helix</keyword>
<protein>
    <submittedName>
        <fullName evidence="2">Uncharacterized protein</fullName>
    </submittedName>
</protein>
<organism evidence="2 3">
    <name type="scientific">Ameca splendens</name>
    <dbReference type="NCBI Taxonomy" id="208324"/>
    <lineage>
        <taxon>Eukaryota</taxon>
        <taxon>Metazoa</taxon>
        <taxon>Chordata</taxon>
        <taxon>Craniata</taxon>
        <taxon>Vertebrata</taxon>
        <taxon>Euteleostomi</taxon>
        <taxon>Actinopterygii</taxon>
        <taxon>Neopterygii</taxon>
        <taxon>Teleostei</taxon>
        <taxon>Neoteleostei</taxon>
        <taxon>Acanthomorphata</taxon>
        <taxon>Ovalentaria</taxon>
        <taxon>Atherinomorphae</taxon>
        <taxon>Cyprinodontiformes</taxon>
        <taxon>Goodeidae</taxon>
        <taxon>Ameca</taxon>
    </lineage>
</organism>
<keyword evidence="3" id="KW-1185">Reference proteome</keyword>
<name>A0ABV1ABB4_9TELE</name>